<dbReference type="EMBL" id="AANZ01000014">
    <property type="protein sequence ID" value="EAQ79322.1"/>
    <property type="molecule type" value="Genomic_DNA"/>
</dbReference>
<accession>A3ZVH6</accession>
<evidence type="ECO:0000313" key="2">
    <source>
        <dbReference type="Proteomes" id="UP000004358"/>
    </source>
</evidence>
<comment type="caution">
    <text evidence="1">The sequence shown here is derived from an EMBL/GenBank/DDBJ whole genome shotgun (WGS) entry which is preliminary data.</text>
</comment>
<proteinExistence type="predicted"/>
<dbReference type="HOGENOM" id="CLU_3077311_0_0_0"/>
<organism evidence="1 2">
    <name type="scientific">Blastopirellula marina DSM 3645</name>
    <dbReference type="NCBI Taxonomy" id="314230"/>
    <lineage>
        <taxon>Bacteria</taxon>
        <taxon>Pseudomonadati</taxon>
        <taxon>Planctomycetota</taxon>
        <taxon>Planctomycetia</taxon>
        <taxon>Pirellulales</taxon>
        <taxon>Pirellulaceae</taxon>
        <taxon>Blastopirellula</taxon>
    </lineage>
</organism>
<sequence>MWALPCIFFHNAESSPDRRADLPESRVLPAKSACLGLHACRAIRAAWRSALP</sequence>
<dbReference type="Proteomes" id="UP000004358">
    <property type="component" value="Unassembled WGS sequence"/>
</dbReference>
<protein>
    <submittedName>
        <fullName evidence="1">Uncharacterized protein</fullName>
    </submittedName>
</protein>
<reference evidence="1 2" key="1">
    <citation type="submission" date="2006-02" db="EMBL/GenBank/DDBJ databases">
        <authorList>
            <person name="Amann R."/>
            <person name="Ferriera S."/>
            <person name="Johnson J."/>
            <person name="Kravitz S."/>
            <person name="Halpern A."/>
            <person name="Remington K."/>
            <person name="Beeson K."/>
            <person name="Tran B."/>
            <person name="Rogers Y.-H."/>
            <person name="Friedman R."/>
            <person name="Venter J.C."/>
        </authorList>
    </citation>
    <scope>NUCLEOTIDE SEQUENCE [LARGE SCALE GENOMIC DNA]</scope>
    <source>
        <strain evidence="1 2">DSM 3645</strain>
    </source>
</reference>
<evidence type="ECO:0000313" key="1">
    <source>
        <dbReference type="EMBL" id="EAQ79322.1"/>
    </source>
</evidence>
<name>A3ZVH6_9BACT</name>
<dbReference type="AlphaFoldDB" id="A3ZVH6"/>
<gene>
    <name evidence="1" type="ORF">DSM3645_02563</name>
</gene>
<dbReference type="STRING" id="314230.DSM3645_02563"/>